<keyword evidence="3" id="KW-1185">Reference proteome</keyword>
<dbReference type="Gene3D" id="3.40.630.30">
    <property type="match status" value="1"/>
</dbReference>
<keyword evidence="2" id="KW-0012">Acyltransferase</keyword>
<dbReference type="PANTHER" id="PTHR47237:SF1">
    <property type="entry name" value="SLL0310 PROTEIN"/>
    <property type="match status" value="1"/>
</dbReference>
<dbReference type="EC" id="2.3.1.-" evidence="2"/>
<dbReference type="RefSeq" id="WP_254740011.1">
    <property type="nucleotide sequence ID" value="NZ_JANCLU010000005.1"/>
</dbReference>
<dbReference type="Pfam" id="PF18014">
    <property type="entry name" value="Acetyltransf_18"/>
    <property type="match status" value="1"/>
</dbReference>
<comment type="caution">
    <text evidence="2">The sequence shown here is derived from an EMBL/GenBank/DDBJ whole genome shotgun (WGS) entry which is preliminary data.</text>
</comment>
<evidence type="ECO:0000313" key="2">
    <source>
        <dbReference type="EMBL" id="MCP8938265.1"/>
    </source>
</evidence>
<dbReference type="InterPro" id="IPR016181">
    <property type="entry name" value="Acyl_CoA_acyltransferase"/>
</dbReference>
<sequence>MTDIAIATMTRADLDLALEWAAAEGWNPGLNDAALFHAVDPEGFLMARVDGEPAASISVVAYGESFGFLGLYIARPEFRGRGIGWALWQAGMARLGDRTVGLDGVVAQQANYRKSGFALAHRNVRYEGVSRADMPADPRLARIGQGILPSIRDYDRSCFPAPRDDFVAAWTRARGHVGYALVEDGDILGYGVVRPCRAGYKIGPLFAQDEHAADLIFRALASEVKGETLALDPPEPNEAALDLAERHDLSPVFETARMYRGPAPDLPLHRVFGITTFELG</sequence>
<dbReference type="SUPFAM" id="SSF55729">
    <property type="entry name" value="Acyl-CoA N-acyltransferases (Nat)"/>
    <property type="match status" value="1"/>
</dbReference>
<feature type="domain" description="N-acetyltransferase" evidence="1">
    <location>
        <begin position="4"/>
        <end position="135"/>
    </location>
</feature>
<dbReference type="InterPro" id="IPR000182">
    <property type="entry name" value="GNAT_dom"/>
</dbReference>
<accession>A0ABT1L9W3</accession>
<name>A0ABT1L9W3_9HYPH</name>
<reference evidence="2 3" key="1">
    <citation type="submission" date="2022-07" db="EMBL/GenBank/DDBJ databases">
        <authorList>
            <person name="Li W.-J."/>
            <person name="Deng Q.-Q."/>
        </authorList>
    </citation>
    <scope>NUCLEOTIDE SEQUENCE [LARGE SCALE GENOMIC DNA]</scope>
    <source>
        <strain evidence="2 3">SYSU M60028</strain>
    </source>
</reference>
<evidence type="ECO:0000313" key="3">
    <source>
        <dbReference type="Proteomes" id="UP001205890"/>
    </source>
</evidence>
<dbReference type="InterPro" id="IPR052729">
    <property type="entry name" value="Acyl/Acetyltrans_Enzymes"/>
</dbReference>
<dbReference type="PANTHER" id="PTHR47237">
    <property type="entry name" value="SLL0310 PROTEIN"/>
    <property type="match status" value="1"/>
</dbReference>
<dbReference type="Proteomes" id="UP001205890">
    <property type="component" value="Unassembled WGS sequence"/>
</dbReference>
<protein>
    <submittedName>
        <fullName evidence="2">GNAT family N-acetyltransferase</fullName>
        <ecNumber evidence="2">2.3.1.-</ecNumber>
    </submittedName>
</protein>
<dbReference type="Pfam" id="PF00583">
    <property type="entry name" value="Acetyltransf_1"/>
    <property type="match status" value="1"/>
</dbReference>
<evidence type="ECO:0000259" key="1">
    <source>
        <dbReference type="PROSITE" id="PS51186"/>
    </source>
</evidence>
<dbReference type="InterPro" id="IPR041496">
    <property type="entry name" value="YitH/HolE_GNAT"/>
</dbReference>
<dbReference type="EMBL" id="JANCLU010000005">
    <property type="protein sequence ID" value="MCP8938265.1"/>
    <property type="molecule type" value="Genomic_DNA"/>
</dbReference>
<gene>
    <name evidence="2" type="ORF">NK718_07035</name>
</gene>
<proteinExistence type="predicted"/>
<dbReference type="Gene3D" id="3.40.630.90">
    <property type="match status" value="1"/>
</dbReference>
<organism evidence="2 3">
    <name type="scientific">Alsobacter ponti</name>
    <dbReference type="NCBI Taxonomy" id="2962936"/>
    <lineage>
        <taxon>Bacteria</taxon>
        <taxon>Pseudomonadati</taxon>
        <taxon>Pseudomonadota</taxon>
        <taxon>Alphaproteobacteria</taxon>
        <taxon>Hyphomicrobiales</taxon>
        <taxon>Alsobacteraceae</taxon>
        <taxon>Alsobacter</taxon>
    </lineage>
</organism>
<dbReference type="PROSITE" id="PS51186">
    <property type="entry name" value="GNAT"/>
    <property type="match status" value="1"/>
</dbReference>
<dbReference type="CDD" id="cd04301">
    <property type="entry name" value="NAT_SF"/>
    <property type="match status" value="1"/>
</dbReference>
<keyword evidence="2" id="KW-0808">Transferase</keyword>
<dbReference type="GO" id="GO:0016746">
    <property type="term" value="F:acyltransferase activity"/>
    <property type="evidence" value="ECO:0007669"/>
    <property type="project" value="UniProtKB-KW"/>
</dbReference>